<dbReference type="InterPro" id="IPR002477">
    <property type="entry name" value="Peptidoglycan-bd-like"/>
</dbReference>
<reference evidence="9 10" key="1">
    <citation type="submission" date="2018-04" db="EMBL/GenBank/DDBJ databases">
        <title>Chitinophaga fuyangensis sp. nov., isolated from soil in a chemical factory.</title>
        <authorList>
            <person name="Chen K."/>
        </authorList>
    </citation>
    <scope>NUCLEOTIDE SEQUENCE [LARGE SCALE GENOMIC DNA]</scope>
    <source>
        <strain evidence="9 10">LY-1</strain>
    </source>
</reference>
<dbReference type="PANTHER" id="PTHR41533">
    <property type="entry name" value="L,D-TRANSPEPTIDASE HI_1667-RELATED"/>
    <property type="match status" value="1"/>
</dbReference>
<proteinExistence type="inferred from homology"/>
<dbReference type="PANTHER" id="PTHR41533:SF2">
    <property type="entry name" value="BLR7131 PROTEIN"/>
    <property type="match status" value="1"/>
</dbReference>
<evidence type="ECO:0000256" key="3">
    <source>
        <dbReference type="ARBA" id="ARBA00022679"/>
    </source>
</evidence>
<dbReference type="UniPathway" id="UPA00219"/>
<comment type="caution">
    <text evidence="9">The sequence shown here is derived from an EMBL/GenBank/DDBJ whole genome shotgun (WGS) entry which is preliminary data.</text>
</comment>
<dbReference type="InterPro" id="IPR005490">
    <property type="entry name" value="LD_TPept_cat_dom"/>
</dbReference>
<dbReference type="SUPFAM" id="SSF141523">
    <property type="entry name" value="L,D-transpeptidase catalytic domain-like"/>
    <property type="match status" value="1"/>
</dbReference>
<keyword evidence="5 7" id="KW-0573">Peptidoglycan synthesis</keyword>
<evidence type="ECO:0000256" key="7">
    <source>
        <dbReference type="PROSITE-ProRule" id="PRU01373"/>
    </source>
</evidence>
<accession>A0A2T7BKM8</accession>
<evidence type="ECO:0000259" key="8">
    <source>
        <dbReference type="PROSITE" id="PS52029"/>
    </source>
</evidence>
<feature type="domain" description="L,D-TPase catalytic" evidence="8">
    <location>
        <begin position="344"/>
        <end position="521"/>
    </location>
</feature>
<comment type="pathway">
    <text evidence="1 7">Cell wall biogenesis; peptidoglycan biosynthesis.</text>
</comment>
<dbReference type="CDD" id="cd16913">
    <property type="entry name" value="YkuD_like"/>
    <property type="match status" value="1"/>
</dbReference>
<evidence type="ECO:0000256" key="1">
    <source>
        <dbReference type="ARBA" id="ARBA00004752"/>
    </source>
</evidence>
<evidence type="ECO:0000256" key="4">
    <source>
        <dbReference type="ARBA" id="ARBA00022960"/>
    </source>
</evidence>
<organism evidence="9 10">
    <name type="scientific">Chitinophaga parva</name>
    <dbReference type="NCBI Taxonomy" id="2169414"/>
    <lineage>
        <taxon>Bacteria</taxon>
        <taxon>Pseudomonadati</taxon>
        <taxon>Bacteroidota</taxon>
        <taxon>Chitinophagia</taxon>
        <taxon>Chitinophagales</taxon>
        <taxon>Chitinophagaceae</taxon>
        <taxon>Chitinophaga</taxon>
    </lineage>
</organism>
<protein>
    <submittedName>
        <fullName evidence="9">Murein L,D-transpeptidase</fullName>
    </submittedName>
</protein>
<dbReference type="InterPro" id="IPR045380">
    <property type="entry name" value="LD_TPept_scaffold_dom"/>
</dbReference>
<evidence type="ECO:0000256" key="2">
    <source>
        <dbReference type="ARBA" id="ARBA00005992"/>
    </source>
</evidence>
<gene>
    <name evidence="9" type="ORF">DCC81_01755</name>
</gene>
<dbReference type="EMBL" id="QCYK01000001">
    <property type="protein sequence ID" value="PUZ28234.1"/>
    <property type="molecule type" value="Genomic_DNA"/>
</dbReference>
<keyword evidence="10" id="KW-1185">Reference proteome</keyword>
<dbReference type="Pfam" id="PF03734">
    <property type="entry name" value="YkuD"/>
    <property type="match status" value="1"/>
</dbReference>
<dbReference type="InterPro" id="IPR036365">
    <property type="entry name" value="PGBD-like_sf"/>
</dbReference>
<dbReference type="Pfam" id="PF20142">
    <property type="entry name" value="Scaffold"/>
    <property type="match status" value="1"/>
</dbReference>
<dbReference type="GO" id="GO:0016740">
    <property type="term" value="F:transferase activity"/>
    <property type="evidence" value="ECO:0007669"/>
    <property type="project" value="UniProtKB-KW"/>
</dbReference>
<feature type="active site" description="Nucleophile" evidence="7">
    <location>
        <position position="493"/>
    </location>
</feature>
<keyword evidence="6 7" id="KW-0961">Cell wall biogenesis/degradation</keyword>
<sequence>MGKPGTTAPIYQKSKKMKMRSLPLYALCLLLCTLMACQQQGRKNAPVIKAKERSTKVLTKQDYLPQVVDSNALNKFLDSSSLYKHYANEVRDFYAKREYHYAWVDHDTMTEQAGNFINMVETDPALGNGTSGLQNKQLNELYNEIGVDSGKVNPGDPRIAKLEMMLTAHFFLYADKVWGGMTSDSARALDWYIPRKKLDMGSVLQSMISQKSGSFTSDEPVNQQYKLLRDQLKKLADIEQEGHWDTIAVSKATIKSGQHSPVISQVKNKLHAFGDLADADTSQTFTPALDSALRNFEDRMGLKVDGQITPAVVNALNVPLKNRMEQILVNMERLRWVPADPSGDYLLVNIPAYKLYVYEDGKLAWSCNVVVGKPGGSTVIFTKKMQYVVFSPYWNVAPGILAHEVLPAVKRNPGYLARENMEVVTGSGKVVTGVNFSKYTGSNFPYIIRQRPGGKNALGKVKFLFPNEYNIYLHDTPSKGLFNATNRSFSHGCIRVQEPEKLANWVLRKDSVWNADKIHAAMNAGKEKYVQLKGDEQVPVYISYFTAFVDSKGRLNLRNDVYGHDAQLAKLLFANR</sequence>
<keyword evidence="3" id="KW-0808">Transferase</keyword>
<evidence type="ECO:0000313" key="10">
    <source>
        <dbReference type="Proteomes" id="UP000244450"/>
    </source>
</evidence>
<dbReference type="Proteomes" id="UP000244450">
    <property type="component" value="Unassembled WGS sequence"/>
</dbReference>
<dbReference type="PROSITE" id="PS52029">
    <property type="entry name" value="LD_TPASE"/>
    <property type="match status" value="1"/>
</dbReference>
<evidence type="ECO:0000256" key="5">
    <source>
        <dbReference type="ARBA" id="ARBA00022984"/>
    </source>
</evidence>
<name>A0A2T7BKM8_9BACT</name>
<dbReference type="InterPro" id="IPR052905">
    <property type="entry name" value="LD-transpeptidase_YkuD-like"/>
</dbReference>
<comment type="similarity">
    <text evidence="2">Belongs to the YkuD family.</text>
</comment>
<dbReference type="InterPro" id="IPR038063">
    <property type="entry name" value="Transpep_catalytic_dom"/>
</dbReference>
<evidence type="ECO:0000256" key="6">
    <source>
        <dbReference type="ARBA" id="ARBA00023316"/>
    </source>
</evidence>
<dbReference type="GO" id="GO:0008360">
    <property type="term" value="P:regulation of cell shape"/>
    <property type="evidence" value="ECO:0007669"/>
    <property type="project" value="UniProtKB-UniRule"/>
</dbReference>
<dbReference type="InterPro" id="IPR036366">
    <property type="entry name" value="PGBDSf"/>
</dbReference>
<dbReference type="Pfam" id="PF01471">
    <property type="entry name" value="PG_binding_1"/>
    <property type="match status" value="1"/>
</dbReference>
<dbReference type="SUPFAM" id="SSF47090">
    <property type="entry name" value="PGBD-like"/>
    <property type="match status" value="1"/>
</dbReference>
<dbReference type="AlphaFoldDB" id="A0A2T7BKM8"/>
<keyword evidence="4 7" id="KW-0133">Cell shape</keyword>
<evidence type="ECO:0000313" key="9">
    <source>
        <dbReference type="EMBL" id="PUZ28234.1"/>
    </source>
</evidence>
<dbReference type="GO" id="GO:0004180">
    <property type="term" value="F:carboxypeptidase activity"/>
    <property type="evidence" value="ECO:0007669"/>
    <property type="project" value="UniProtKB-ARBA"/>
</dbReference>
<dbReference type="Gene3D" id="2.40.440.10">
    <property type="entry name" value="L,D-transpeptidase catalytic domain-like"/>
    <property type="match status" value="1"/>
</dbReference>
<dbReference type="GO" id="GO:0071555">
    <property type="term" value="P:cell wall organization"/>
    <property type="evidence" value="ECO:0007669"/>
    <property type="project" value="UniProtKB-UniRule"/>
</dbReference>
<dbReference type="GO" id="GO:0009252">
    <property type="term" value="P:peptidoglycan biosynthetic process"/>
    <property type="evidence" value="ECO:0007669"/>
    <property type="project" value="UniProtKB-UniPathway"/>
</dbReference>
<feature type="active site" description="Proton donor/acceptor" evidence="7">
    <location>
        <position position="474"/>
    </location>
</feature>
<dbReference type="Gene3D" id="1.10.101.10">
    <property type="entry name" value="PGBD-like superfamily/PGBD"/>
    <property type="match status" value="1"/>
</dbReference>